<name>A0A0G3SNY7_SERMA</name>
<dbReference type="GO" id="GO:0005829">
    <property type="term" value="C:cytosol"/>
    <property type="evidence" value="ECO:0007669"/>
    <property type="project" value="TreeGrafter"/>
</dbReference>
<dbReference type="GO" id="GO:0003677">
    <property type="term" value="F:DNA binding"/>
    <property type="evidence" value="ECO:0007669"/>
    <property type="project" value="UniProtKB-KW"/>
</dbReference>
<dbReference type="AlphaFoldDB" id="A0A0G3SNY7"/>
<feature type="domain" description="HTH cro/C1-type" evidence="2">
    <location>
        <begin position="16"/>
        <end position="70"/>
    </location>
</feature>
<dbReference type="CDD" id="cd02209">
    <property type="entry name" value="cupin_XRE_C"/>
    <property type="match status" value="1"/>
</dbReference>
<reference evidence="4" key="2">
    <citation type="journal article" date="2017" name="PLoS ONE">
        <title>Genomic and phenotypic characterisation of fluoroquinolone resistance mechanisms in Enterobacteriaceae in Durban, South Africa.</title>
        <authorList>
            <person name="Osei Sekyere J."/>
            <person name="Amoako D.G."/>
        </authorList>
    </citation>
    <scope>NUCLEOTIDE SEQUENCE</scope>
    <source>
        <strain evidence="4">945174350</strain>
    </source>
</reference>
<dbReference type="InterPro" id="IPR001387">
    <property type="entry name" value="Cro/C1-type_HTH"/>
</dbReference>
<dbReference type="InterPro" id="IPR011051">
    <property type="entry name" value="RmlC_Cupin_sf"/>
</dbReference>
<evidence type="ECO:0000256" key="1">
    <source>
        <dbReference type="ARBA" id="ARBA00023125"/>
    </source>
</evidence>
<dbReference type="SMART" id="SM00530">
    <property type="entry name" value="HTH_XRE"/>
    <property type="match status" value="1"/>
</dbReference>
<keyword evidence="1 4" id="KW-0238">DNA-binding</keyword>
<dbReference type="Proteomes" id="UP000050489">
    <property type="component" value="Unassembled WGS sequence"/>
</dbReference>
<evidence type="ECO:0000259" key="2">
    <source>
        <dbReference type="PROSITE" id="PS50943"/>
    </source>
</evidence>
<evidence type="ECO:0000313" key="5">
    <source>
        <dbReference type="Proteomes" id="UP000050489"/>
    </source>
</evidence>
<protein>
    <submittedName>
        <fullName evidence="4">DNA-binding protein</fullName>
    </submittedName>
    <submittedName>
        <fullName evidence="3">XRE family transcriptional regulator</fullName>
    </submittedName>
</protein>
<organism evidence="4 5">
    <name type="scientific">Serratia marcescens</name>
    <dbReference type="NCBI Taxonomy" id="615"/>
    <lineage>
        <taxon>Bacteria</taxon>
        <taxon>Pseudomonadati</taxon>
        <taxon>Pseudomonadota</taxon>
        <taxon>Gammaproteobacteria</taxon>
        <taxon>Enterobacterales</taxon>
        <taxon>Yersiniaceae</taxon>
        <taxon>Serratia</taxon>
    </lineage>
</organism>
<dbReference type="EMBL" id="LJEX02000091">
    <property type="protein sequence ID" value="OCO85854.1"/>
    <property type="molecule type" value="Genomic_DNA"/>
</dbReference>
<evidence type="ECO:0000313" key="6">
    <source>
        <dbReference type="Proteomes" id="UP000245399"/>
    </source>
</evidence>
<dbReference type="InterPro" id="IPR010982">
    <property type="entry name" value="Lambda_DNA-bd_dom_sf"/>
</dbReference>
<dbReference type="InterPro" id="IPR050807">
    <property type="entry name" value="TransReg_Diox_bact_type"/>
</dbReference>
<dbReference type="Pfam" id="PF13560">
    <property type="entry name" value="HTH_31"/>
    <property type="match status" value="1"/>
</dbReference>
<proteinExistence type="predicted"/>
<dbReference type="SUPFAM" id="SSF47413">
    <property type="entry name" value="lambda repressor-like DNA-binding domains"/>
    <property type="match status" value="1"/>
</dbReference>
<dbReference type="Proteomes" id="UP000245399">
    <property type="component" value="Chromosome"/>
</dbReference>
<accession>A0A0G3SNY7</accession>
<gene>
    <name evidence="4" type="ORF">AN695_0214575</name>
    <name evidence="3" type="ORF">DKC05_07485</name>
</gene>
<sequence>MDNGLETADQRLAQRLADLRQRQGWSLEALAQRTGLSRATLSRVERAETSPTASLLNRLCAAYGLTMSRLLSEIEDEPPELLRPPQQPVWVDRASGFHRRSVSPPAALYKAEFIEARLDAGAQIDYDLPSIPALEHHLWLLSGQLELTLEGRVFRLSPGDCLRYRLFGASRFHVPGDEPAHYTLVICRP</sequence>
<evidence type="ECO:0000313" key="3">
    <source>
        <dbReference type="EMBL" id="AWL67525.1"/>
    </source>
</evidence>
<dbReference type="Gene3D" id="1.10.260.40">
    <property type="entry name" value="lambda repressor-like DNA-binding domains"/>
    <property type="match status" value="1"/>
</dbReference>
<dbReference type="RefSeq" id="WP_047728249.1">
    <property type="nucleotide sequence ID" value="NZ_CADDTT010000013.1"/>
</dbReference>
<dbReference type="CDD" id="cd00093">
    <property type="entry name" value="HTH_XRE"/>
    <property type="match status" value="1"/>
</dbReference>
<dbReference type="EMBL" id="CP029449">
    <property type="protein sequence ID" value="AWL67525.1"/>
    <property type="molecule type" value="Genomic_DNA"/>
</dbReference>
<dbReference type="PANTHER" id="PTHR46797">
    <property type="entry name" value="HTH-TYPE TRANSCRIPTIONAL REGULATOR"/>
    <property type="match status" value="1"/>
</dbReference>
<reference evidence="5" key="1">
    <citation type="submission" date="2016-04" db="EMBL/GenBank/DDBJ databases">
        <authorList>
            <person name="Osei Sekyere J."/>
            <person name="Sivertsen A."/>
            <person name="Pedersen A.T."/>
            <person name="Sundsfjord A."/>
        </authorList>
    </citation>
    <scope>NUCLEOTIDE SEQUENCE [LARGE SCALE GENOMIC DNA]</scope>
    <source>
        <strain evidence="5">945174350</strain>
    </source>
</reference>
<evidence type="ECO:0000313" key="4">
    <source>
        <dbReference type="EMBL" id="OCO85854.1"/>
    </source>
</evidence>
<dbReference type="InterPro" id="IPR014710">
    <property type="entry name" value="RmlC-like_jellyroll"/>
</dbReference>
<dbReference type="PROSITE" id="PS50943">
    <property type="entry name" value="HTH_CROC1"/>
    <property type="match status" value="1"/>
</dbReference>
<dbReference type="SUPFAM" id="SSF51182">
    <property type="entry name" value="RmlC-like cupins"/>
    <property type="match status" value="1"/>
</dbReference>
<reference evidence="3 6" key="3">
    <citation type="submission" date="2018-05" db="EMBL/GenBank/DDBJ databases">
        <title>Klebsiella quasipneumonaiae provides a window into carbapenemase gene transfer, plasmid rearrangements and nosocomial acquisition from the hospital environment.</title>
        <authorList>
            <person name="Mathers A.J."/>
            <person name="Vegesana K."/>
            <person name="Stoesser N."/>
            <person name="Crook D."/>
            <person name="Vaughan A."/>
            <person name="Barry K."/>
            <person name="Parikh H."/>
            <person name="Sebra R."/>
            <person name="Kotay S."/>
            <person name="Walker A.S."/>
            <person name="Sheppard A.E."/>
        </authorList>
    </citation>
    <scope>NUCLEOTIDE SEQUENCE [LARGE SCALE GENOMIC DNA]</scope>
    <source>
        <strain evidence="3 6">CAV1761</strain>
    </source>
</reference>
<dbReference type="Gene3D" id="2.60.120.10">
    <property type="entry name" value="Jelly Rolls"/>
    <property type="match status" value="1"/>
</dbReference>
<dbReference type="GO" id="GO:0003700">
    <property type="term" value="F:DNA-binding transcription factor activity"/>
    <property type="evidence" value="ECO:0007669"/>
    <property type="project" value="TreeGrafter"/>
</dbReference>
<dbReference type="PANTHER" id="PTHR46797:SF10">
    <property type="entry name" value="BLR1115 PROTEIN"/>
    <property type="match status" value="1"/>
</dbReference>